<keyword evidence="3" id="KW-0732">Signal</keyword>
<evidence type="ECO:0000313" key="6">
    <source>
        <dbReference type="EMBL" id="CAJ1951886.1"/>
    </source>
</evidence>
<accession>A0AAD2FSI9</accession>
<dbReference type="GO" id="GO:0006508">
    <property type="term" value="P:proteolysis"/>
    <property type="evidence" value="ECO:0007669"/>
    <property type="project" value="UniProtKB-KW"/>
</dbReference>
<dbReference type="Gene3D" id="3.40.50.1820">
    <property type="entry name" value="alpha/beta hydrolase"/>
    <property type="match status" value="1"/>
</dbReference>
<keyword evidence="4" id="KW-0378">Hydrolase</keyword>
<sequence>MPSNNSGYGSVAVNRSADEEKLLKMIAPEDNSVDHEGQHRPALGITSRVILSVLCVVACVALFIQDGGEESSITMSAKHKHKHHKNVLLNKHHDRQELYYEQVLDNMDPSNDETYSQRYYKVSEYWKGPGNPILVIIGGEGVLFLPMLYPWVNTGLAKEFGAFVLSPEHRFYGESQPLHNATNEELVQLATPDQALADAINLIQHVRKDIGCSLDKSSKDYCPVITFGGSYPGFLSALLRFRFPDIIDISYAASAPLDLYAQNVAPQAYFDKVSEVADIASPGCEAAVRDTLLDARDELTTYYTSVKEAAEVTGFCAKTFPDYMETIEEFISETITYLVPAVFADFNMFYYPPGPKTALERACQIFQDPIHAPLKKISLFYDLRGEVNHGLDHKPKCFDLSLELPSGPNATIRSADSSGSGAGFIGEIWEFQCCKDLIVRASYSEQSMFIPRPYSPEWHREHCEARFEGVPFQPYRMVREWGYDDLSQASRILFTNGLRDGWSTSSILSTDNPNLAVINLPNGAHHSDLSMHWPNPADTDDIVEGHKQATVILQGWLDDIKAENSS</sequence>
<dbReference type="EMBL" id="CAKOGP040001792">
    <property type="protein sequence ID" value="CAJ1951886.1"/>
    <property type="molecule type" value="Genomic_DNA"/>
</dbReference>
<protein>
    <recommendedName>
        <fullName evidence="8">Prolylcarboxypeptidase</fullName>
    </recommendedName>
</protein>
<dbReference type="InterPro" id="IPR008758">
    <property type="entry name" value="Peptidase_S28"/>
</dbReference>
<dbReference type="GO" id="GO:0070008">
    <property type="term" value="F:serine-type exopeptidase activity"/>
    <property type="evidence" value="ECO:0007669"/>
    <property type="project" value="InterPro"/>
</dbReference>
<comment type="similarity">
    <text evidence="1">Belongs to the peptidase S28 family.</text>
</comment>
<dbReference type="PANTHER" id="PTHR11010:SF38">
    <property type="entry name" value="LYSOSOMAL PRO-X CARBOXYPEPTIDASE"/>
    <property type="match status" value="1"/>
</dbReference>
<dbReference type="AlphaFoldDB" id="A0AAD2FSI9"/>
<evidence type="ECO:0000256" key="3">
    <source>
        <dbReference type="ARBA" id="ARBA00022729"/>
    </source>
</evidence>
<proteinExistence type="inferred from homology"/>
<keyword evidence="7" id="KW-1185">Reference proteome</keyword>
<evidence type="ECO:0000256" key="4">
    <source>
        <dbReference type="ARBA" id="ARBA00022801"/>
    </source>
</evidence>
<evidence type="ECO:0000256" key="1">
    <source>
        <dbReference type="ARBA" id="ARBA00011079"/>
    </source>
</evidence>
<evidence type="ECO:0000256" key="2">
    <source>
        <dbReference type="ARBA" id="ARBA00022670"/>
    </source>
</evidence>
<reference evidence="6" key="1">
    <citation type="submission" date="2023-08" db="EMBL/GenBank/DDBJ databases">
        <authorList>
            <person name="Audoor S."/>
            <person name="Bilcke G."/>
        </authorList>
    </citation>
    <scope>NUCLEOTIDE SEQUENCE</scope>
</reference>
<dbReference type="Gene3D" id="1.20.120.980">
    <property type="entry name" value="Serine carboxypeptidase S28, SKS domain"/>
    <property type="match status" value="1"/>
</dbReference>
<dbReference type="GO" id="GO:0008239">
    <property type="term" value="F:dipeptidyl-peptidase activity"/>
    <property type="evidence" value="ECO:0007669"/>
    <property type="project" value="TreeGrafter"/>
</dbReference>
<dbReference type="SUPFAM" id="SSF53474">
    <property type="entry name" value="alpha/beta-Hydrolases"/>
    <property type="match status" value="1"/>
</dbReference>
<keyword evidence="5" id="KW-0325">Glycoprotein</keyword>
<evidence type="ECO:0008006" key="8">
    <source>
        <dbReference type="Google" id="ProtNLM"/>
    </source>
</evidence>
<name>A0AAD2FSI9_9STRA</name>
<evidence type="ECO:0000313" key="7">
    <source>
        <dbReference type="Proteomes" id="UP001295423"/>
    </source>
</evidence>
<dbReference type="PANTHER" id="PTHR11010">
    <property type="entry name" value="PROTEASE S28 PRO-X CARBOXYPEPTIDASE-RELATED"/>
    <property type="match status" value="1"/>
</dbReference>
<dbReference type="InterPro" id="IPR029058">
    <property type="entry name" value="AB_hydrolase_fold"/>
</dbReference>
<dbReference type="Pfam" id="PF05577">
    <property type="entry name" value="Peptidase_S28"/>
    <property type="match status" value="1"/>
</dbReference>
<organism evidence="6 7">
    <name type="scientific">Cylindrotheca closterium</name>
    <dbReference type="NCBI Taxonomy" id="2856"/>
    <lineage>
        <taxon>Eukaryota</taxon>
        <taxon>Sar</taxon>
        <taxon>Stramenopiles</taxon>
        <taxon>Ochrophyta</taxon>
        <taxon>Bacillariophyta</taxon>
        <taxon>Bacillariophyceae</taxon>
        <taxon>Bacillariophycidae</taxon>
        <taxon>Bacillariales</taxon>
        <taxon>Bacillariaceae</taxon>
        <taxon>Cylindrotheca</taxon>
    </lineage>
</organism>
<evidence type="ECO:0000256" key="5">
    <source>
        <dbReference type="ARBA" id="ARBA00023180"/>
    </source>
</evidence>
<comment type="caution">
    <text evidence="6">The sequence shown here is derived from an EMBL/GenBank/DDBJ whole genome shotgun (WGS) entry which is preliminary data.</text>
</comment>
<dbReference type="InterPro" id="IPR042269">
    <property type="entry name" value="Ser_carbopepase_S28_SKS"/>
</dbReference>
<gene>
    <name evidence="6" type="ORF">CYCCA115_LOCUS13287</name>
</gene>
<keyword evidence="2" id="KW-0645">Protease</keyword>
<dbReference type="Proteomes" id="UP001295423">
    <property type="component" value="Unassembled WGS sequence"/>
</dbReference>